<comment type="caution">
    <text evidence="1">The sequence shown here is derived from an EMBL/GenBank/DDBJ whole genome shotgun (WGS) entry which is preliminary data.</text>
</comment>
<organism evidence="1 2">
    <name type="scientific">Sulfobacillus acidophilus</name>
    <dbReference type="NCBI Taxonomy" id="53633"/>
    <lineage>
        <taxon>Bacteria</taxon>
        <taxon>Bacillati</taxon>
        <taxon>Bacillota</taxon>
        <taxon>Clostridia</taxon>
        <taxon>Eubacteriales</taxon>
        <taxon>Clostridiales Family XVII. Incertae Sedis</taxon>
        <taxon>Sulfobacillus</taxon>
    </lineage>
</organism>
<dbReference type="EMBL" id="PXYV01000003">
    <property type="protein sequence ID" value="PSR23818.1"/>
    <property type="molecule type" value="Genomic_DNA"/>
</dbReference>
<evidence type="ECO:0000313" key="2">
    <source>
        <dbReference type="Proteomes" id="UP000241848"/>
    </source>
</evidence>
<dbReference type="Proteomes" id="UP000241848">
    <property type="component" value="Unassembled WGS sequence"/>
</dbReference>
<protein>
    <recommendedName>
        <fullName evidence="3">Translation initiation factor 2</fullName>
    </recommendedName>
</protein>
<evidence type="ECO:0000313" key="1">
    <source>
        <dbReference type="EMBL" id="PSR23818.1"/>
    </source>
</evidence>
<evidence type="ECO:0008006" key="3">
    <source>
        <dbReference type="Google" id="ProtNLM"/>
    </source>
</evidence>
<sequence>MVANNSDARMAWLSARVNQLEHEVLRLRASRRVLLDLLTMQDRQQRLRIGALERENYRLRQRNRIRHN</sequence>
<gene>
    <name evidence="1" type="ORF">C7B45_02050</name>
</gene>
<proteinExistence type="predicted"/>
<reference evidence="1 2" key="1">
    <citation type="journal article" date="2014" name="BMC Genomics">
        <title>Comparison of environmental and isolate Sulfobacillus genomes reveals diverse carbon, sulfur, nitrogen, and hydrogen metabolisms.</title>
        <authorList>
            <person name="Justice N.B."/>
            <person name="Norman A."/>
            <person name="Brown C.T."/>
            <person name="Singh A."/>
            <person name="Thomas B.C."/>
            <person name="Banfield J.F."/>
        </authorList>
    </citation>
    <scope>NUCLEOTIDE SEQUENCE [LARGE SCALE GENOMIC DNA]</scope>
    <source>
        <strain evidence="1">AMDSBA3</strain>
    </source>
</reference>
<accession>A0A2T2WNL0</accession>
<dbReference type="AlphaFoldDB" id="A0A2T2WNL0"/>
<name>A0A2T2WNL0_9FIRM</name>